<dbReference type="AlphaFoldDB" id="N2AEY3"/>
<comment type="similarity">
    <text evidence="7">Belongs to the radical SAM superfamily. Anaerobic sulfatase-maturating enzyme family.</text>
</comment>
<evidence type="ECO:0000256" key="3">
    <source>
        <dbReference type="ARBA" id="ARBA00022691"/>
    </source>
</evidence>
<dbReference type="GO" id="GO:0051539">
    <property type="term" value="F:4 iron, 4 sulfur cluster binding"/>
    <property type="evidence" value="ECO:0007669"/>
    <property type="project" value="UniProtKB-KW"/>
</dbReference>
<keyword evidence="2" id="KW-0004">4Fe-4S</keyword>
<sequence length="471" mass="54820">MNMLAHKNFLYLKGNDNADILFHINTSSFYRIYDPVFMRGFRAVFENNVEDENVFKKLEEINNKDFSCLVNCTHCKERIISKANNFTIHKLALVLTSKCNLRCKYCYANYGMYDYDEETDISEDILVDGLNYFMDNFKDIENIQFFGGEPSLCWKQIKRTVEFFKYQIKSGRKKEMPGFGIVTNGVCLNDELIEIMRKYNFQITISLDGPEEINNELRFDVNKKGKYQIIRENYKRIVQSGIKRIGIECTYTATHVKQGVTLVELIRFFENEFDCAVPHIVPVNIEVDNELNVINCLDKYLQYIEDAVDYTFDEMLNNNRITSTAIVLGIVYRLILHKGQQQICPAGVKTFSLSHDRRISPCFMYTSKQDISYGIVGDDADFILKKAYAFDDEINNKDVVKDCQKCYARSMCSSCLGSFEIDKGEVAVSNPIFCETIKHVTIYTIKKLSEIKGDEERWQRLNAFLRKNVYE</sequence>
<dbReference type="HOGENOM" id="CLU_009273_3_3_9"/>
<comment type="cofactor">
    <cofactor evidence="1">
        <name>[4Fe-4S] cluster</name>
        <dbReference type="ChEBI" id="CHEBI:49883"/>
    </cofactor>
</comment>
<reference evidence="9 10" key="1">
    <citation type="journal article" date="2014" name="Genome Announc.">
        <title>Draft genome sequences of the altered schaedler flora, a defined bacterial community from gnotobiotic mice.</title>
        <authorList>
            <person name="Wannemuehler M.J."/>
            <person name="Overstreet A.M."/>
            <person name="Ward D.V."/>
            <person name="Phillips G.J."/>
        </authorList>
    </citation>
    <scope>NUCLEOTIDE SEQUENCE [LARGE SCALE GENOMIC DNA]</scope>
    <source>
        <strain evidence="9 10">ASF492</strain>
    </source>
</reference>
<dbReference type="PANTHER" id="PTHR43273">
    <property type="entry name" value="ANAEROBIC SULFATASE-MATURATING ENZYME HOMOLOG ASLB-RELATED"/>
    <property type="match status" value="1"/>
</dbReference>
<dbReference type="Proteomes" id="UP000012589">
    <property type="component" value="Unassembled WGS sequence"/>
</dbReference>
<comment type="caution">
    <text evidence="9">The sequence shown here is derived from an EMBL/GenBank/DDBJ whole genome shotgun (WGS) entry which is preliminary data.</text>
</comment>
<evidence type="ECO:0000256" key="5">
    <source>
        <dbReference type="ARBA" id="ARBA00023004"/>
    </source>
</evidence>
<dbReference type="Gene3D" id="3.20.20.70">
    <property type="entry name" value="Aldolase class I"/>
    <property type="match status" value="1"/>
</dbReference>
<dbReference type="PROSITE" id="PS01305">
    <property type="entry name" value="MOAA_NIFB_PQQE"/>
    <property type="match status" value="1"/>
</dbReference>
<keyword evidence="10" id="KW-1185">Reference proteome</keyword>
<keyword evidence="5" id="KW-0408">Iron</keyword>
<feature type="domain" description="Radical SAM core" evidence="8">
    <location>
        <begin position="94"/>
        <end position="250"/>
    </location>
</feature>
<dbReference type="InterPro" id="IPR013785">
    <property type="entry name" value="Aldolase_TIM"/>
</dbReference>
<dbReference type="PANTHER" id="PTHR43273:SF3">
    <property type="entry name" value="ANAEROBIC SULFATASE-MATURATING ENZYME HOMOLOG ASLB-RELATED"/>
    <property type="match status" value="1"/>
</dbReference>
<evidence type="ECO:0000256" key="1">
    <source>
        <dbReference type="ARBA" id="ARBA00001966"/>
    </source>
</evidence>
<dbReference type="GO" id="GO:0046872">
    <property type="term" value="F:metal ion binding"/>
    <property type="evidence" value="ECO:0007669"/>
    <property type="project" value="UniProtKB-KW"/>
</dbReference>
<dbReference type="InterPro" id="IPR000385">
    <property type="entry name" value="MoaA_NifB_PqqE_Fe-S-bd_CS"/>
</dbReference>
<dbReference type="PATRIC" id="fig|1235802.3.peg.2235"/>
<gene>
    <name evidence="9" type="ORF">C823_02103</name>
</gene>
<dbReference type="InterPro" id="IPR007197">
    <property type="entry name" value="rSAM"/>
</dbReference>
<evidence type="ECO:0000256" key="7">
    <source>
        <dbReference type="ARBA" id="ARBA00023601"/>
    </source>
</evidence>
<dbReference type="SFLD" id="SFLDS00029">
    <property type="entry name" value="Radical_SAM"/>
    <property type="match status" value="1"/>
</dbReference>
<dbReference type="GO" id="GO:0016491">
    <property type="term" value="F:oxidoreductase activity"/>
    <property type="evidence" value="ECO:0007669"/>
    <property type="project" value="InterPro"/>
</dbReference>
<dbReference type="SFLD" id="SFLDG01067">
    <property type="entry name" value="SPASM/twitch_domain_containing"/>
    <property type="match status" value="1"/>
</dbReference>
<dbReference type="InterPro" id="IPR058240">
    <property type="entry name" value="rSAM_sf"/>
</dbReference>
<protein>
    <submittedName>
        <fullName evidence="9">Radical SAM additional 4Fe4S-binding SPASM domain-containing protein</fullName>
    </submittedName>
</protein>
<accession>N2AEY3</accession>
<evidence type="ECO:0000313" key="9">
    <source>
        <dbReference type="EMBL" id="EMZ27962.1"/>
    </source>
</evidence>
<evidence type="ECO:0000256" key="6">
    <source>
        <dbReference type="ARBA" id="ARBA00023014"/>
    </source>
</evidence>
<evidence type="ECO:0000256" key="4">
    <source>
        <dbReference type="ARBA" id="ARBA00022723"/>
    </source>
</evidence>
<keyword evidence="4" id="KW-0479">Metal-binding</keyword>
<dbReference type="CDD" id="cd01335">
    <property type="entry name" value="Radical_SAM"/>
    <property type="match status" value="1"/>
</dbReference>
<dbReference type="Pfam" id="PF04055">
    <property type="entry name" value="Radical_SAM"/>
    <property type="match status" value="1"/>
</dbReference>
<organism evidence="9 10">
    <name type="scientific">Eubacterium plexicaudatum ASF492</name>
    <dbReference type="NCBI Taxonomy" id="1235802"/>
    <lineage>
        <taxon>Bacteria</taxon>
        <taxon>Bacillati</taxon>
        <taxon>Bacillota</taxon>
        <taxon>Clostridia</taxon>
        <taxon>Eubacteriales</taxon>
        <taxon>Eubacteriaceae</taxon>
        <taxon>Eubacterium</taxon>
    </lineage>
</organism>
<dbReference type="SFLD" id="SFLDG01384">
    <property type="entry name" value="thioether_bond_formation_requi"/>
    <property type="match status" value="1"/>
</dbReference>
<proteinExistence type="inferred from homology"/>
<name>N2AEY3_9FIRM</name>
<dbReference type="InterPro" id="IPR023867">
    <property type="entry name" value="Sulphatase_maturase_rSAM"/>
</dbReference>
<dbReference type="SUPFAM" id="SSF102114">
    <property type="entry name" value="Radical SAM enzymes"/>
    <property type="match status" value="1"/>
</dbReference>
<dbReference type="EMBL" id="AQFT01000066">
    <property type="protein sequence ID" value="EMZ27962.1"/>
    <property type="molecule type" value="Genomic_DNA"/>
</dbReference>
<dbReference type="STRING" id="1235802.C823_02103"/>
<evidence type="ECO:0000313" key="10">
    <source>
        <dbReference type="Proteomes" id="UP000012589"/>
    </source>
</evidence>
<keyword evidence="6" id="KW-0411">Iron-sulfur</keyword>
<keyword evidence="3" id="KW-0949">S-adenosyl-L-methionine</keyword>
<dbReference type="eggNOG" id="COG0641">
    <property type="taxonomic scope" value="Bacteria"/>
</dbReference>
<dbReference type="OrthoDB" id="9763993at2"/>
<evidence type="ECO:0000259" key="8">
    <source>
        <dbReference type="Pfam" id="PF04055"/>
    </source>
</evidence>
<evidence type="ECO:0000256" key="2">
    <source>
        <dbReference type="ARBA" id="ARBA00022485"/>
    </source>
</evidence>
<dbReference type="SFLD" id="SFLDG01386">
    <property type="entry name" value="main_SPASM_domain-containing"/>
    <property type="match status" value="1"/>
</dbReference>